<dbReference type="RefSeq" id="WP_060764995.1">
    <property type="nucleotide sequence ID" value="NZ_LCYA01000134.1"/>
</dbReference>
<dbReference type="InterPro" id="IPR032359">
    <property type="entry name" value="KwaB-like"/>
</dbReference>
<gene>
    <name evidence="1" type="ORF">PFLmoz3_05013</name>
</gene>
<evidence type="ECO:0000313" key="1">
    <source>
        <dbReference type="EMBL" id="KWV85304.1"/>
    </source>
</evidence>
<organism evidence="1 2">
    <name type="scientific">Pseudomonas fluorescens</name>
    <dbReference type="NCBI Taxonomy" id="294"/>
    <lineage>
        <taxon>Bacteria</taxon>
        <taxon>Pseudomonadati</taxon>
        <taxon>Pseudomonadota</taxon>
        <taxon>Gammaproteobacteria</taxon>
        <taxon>Pseudomonadales</taxon>
        <taxon>Pseudomonadaceae</taxon>
        <taxon>Pseudomonas</taxon>
    </lineage>
</organism>
<proteinExistence type="predicted"/>
<dbReference type="EMBL" id="LCYA01000134">
    <property type="protein sequence ID" value="KWV85304.1"/>
    <property type="molecule type" value="Genomic_DNA"/>
</dbReference>
<dbReference type="PATRIC" id="fig|294.194.peg.5553"/>
<sequence>MNLFALMDVAGARLIRFPLSVDLSADISTVFNDQHTEFFRGVDTIIPFDGRYTPEEGELLEIPDFADVDGLLAAVANPLSVDQYDPKTHSLDLVRAIFTGIEVAGVPRVLMQIFERRRLIARAGLMLFFANNQFQKMSESGLSLDTKLLAVLEGTNLKFQSFHFAKRVFDLSEYFREATNEEVTTFAGHEKLAVQDVQVFLAAAGPQIRKKISLIRQSAVLENYSTDQIVAVAASMQFPLALSDDGRIIVPDNNTELRKLLRFLDEDYYESPLSNTRFISNSKRKAD</sequence>
<accession>A0A120G686</accession>
<reference evidence="1 2" key="1">
    <citation type="submission" date="2015-05" db="EMBL/GenBank/DDBJ databases">
        <title>A genomic and transcriptomic approach to investigate the blue pigment phenotype in Pseudomonas fluorescens.</title>
        <authorList>
            <person name="Andreani N.A."/>
            <person name="Cardazzo B."/>
        </authorList>
    </citation>
    <scope>NUCLEOTIDE SEQUENCE [LARGE SCALE GENOMIC DNA]</scope>
    <source>
        <strain evidence="1 2">Ps_22</strain>
    </source>
</reference>
<name>A0A120G686_PSEFL</name>
<evidence type="ECO:0008006" key="3">
    <source>
        <dbReference type="Google" id="ProtNLM"/>
    </source>
</evidence>
<comment type="caution">
    <text evidence="1">The sequence shown here is derived from an EMBL/GenBank/DDBJ whole genome shotgun (WGS) entry which is preliminary data.</text>
</comment>
<dbReference type="Pfam" id="PF16162">
    <property type="entry name" value="KwaB"/>
    <property type="match status" value="1"/>
</dbReference>
<protein>
    <recommendedName>
        <fullName evidence="3">DUF4868 domain-containing protein</fullName>
    </recommendedName>
</protein>
<dbReference type="AlphaFoldDB" id="A0A120G686"/>
<evidence type="ECO:0000313" key="2">
    <source>
        <dbReference type="Proteomes" id="UP000061348"/>
    </source>
</evidence>
<dbReference type="Proteomes" id="UP000061348">
    <property type="component" value="Unassembled WGS sequence"/>
</dbReference>